<dbReference type="Pfam" id="PF00144">
    <property type="entry name" value="Beta-lactamase"/>
    <property type="match status" value="1"/>
</dbReference>
<name>A0A2V4N962_9ACTN</name>
<feature type="compositionally biased region" description="Low complexity" evidence="1">
    <location>
        <begin position="36"/>
        <end position="51"/>
    </location>
</feature>
<dbReference type="InterPro" id="IPR012338">
    <property type="entry name" value="Beta-lactam/transpept-like"/>
</dbReference>
<dbReference type="Gene3D" id="3.40.710.10">
    <property type="entry name" value="DD-peptidase/beta-lactamase superfamily"/>
    <property type="match status" value="1"/>
</dbReference>
<feature type="domain" description="Beta-lactamase-related" evidence="2">
    <location>
        <begin position="89"/>
        <end position="391"/>
    </location>
</feature>
<feature type="region of interest" description="Disordered" evidence="1">
    <location>
        <begin position="1"/>
        <end position="93"/>
    </location>
</feature>
<evidence type="ECO:0000259" key="2">
    <source>
        <dbReference type="Pfam" id="PF00144"/>
    </source>
</evidence>
<dbReference type="InterPro" id="IPR050491">
    <property type="entry name" value="AmpC-like"/>
</dbReference>
<dbReference type="AlphaFoldDB" id="A0A2V4N962"/>
<evidence type="ECO:0000313" key="4">
    <source>
        <dbReference type="Proteomes" id="UP000248039"/>
    </source>
</evidence>
<dbReference type="InterPro" id="IPR001466">
    <property type="entry name" value="Beta-lactam-related"/>
</dbReference>
<dbReference type="EMBL" id="PYBW01000130">
    <property type="protein sequence ID" value="PYC69180.1"/>
    <property type="molecule type" value="Genomic_DNA"/>
</dbReference>
<feature type="compositionally biased region" description="Low complexity" evidence="1">
    <location>
        <begin position="9"/>
        <end position="19"/>
    </location>
</feature>
<reference evidence="3 4" key="1">
    <citation type="submission" date="2018-03" db="EMBL/GenBank/DDBJ databases">
        <title>Bioinformatic expansion and discovery of thiopeptide antibiotics.</title>
        <authorList>
            <person name="Schwalen C.J."/>
            <person name="Hudson G.A."/>
            <person name="Mitchell D.A."/>
        </authorList>
    </citation>
    <scope>NUCLEOTIDE SEQUENCE [LARGE SCALE GENOMIC DNA]</scope>
    <source>
        <strain evidence="3 4">ATCC 21389</strain>
    </source>
</reference>
<comment type="caution">
    <text evidence="3">The sequence shown here is derived from an EMBL/GenBank/DDBJ whole genome shotgun (WGS) entry which is preliminary data.</text>
</comment>
<proteinExistence type="predicted"/>
<evidence type="ECO:0000313" key="3">
    <source>
        <dbReference type="EMBL" id="PYC69180.1"/>
    </source>
</evidence>
<dbReference type="PANTHER" id="PTHR46825">
    <property type="entry name" value="D-ALANYL-D-ALANINE-CARBOXYPEPTIDASE/ENDOPEPTIDASE AMPH"/>
    <property type="match status" value="1"/>
</dbReference>
<dbReference type="Proteomes" id="UP000248039">
    <property type="component" value="Unassembled WGS sequence"/>
</dbReference>
<protein>
    <recommendedName>
        <fullName evidence="2">Beta-lactamase-related domain-containing protein</fullName>
    </recommendedName>
</protein>
<organism evidence="3 4">
    <name type="scientific">Streptomyces tateyamensis</name>
    <dbReference type="NCBI Taxonomy" id="565073"/>
    <lineage>
        <taxon>Bacteria</taxon>
        <taxon>Bacillati</taxon>
        <taxon>Actinomycetota</taxon>
        <taxon>Actinomycetes</taxon>
        <taxon>Kitasatosporales</taxon>
        <taxon>Streptomycetaceae</taxon>
        <taxon>Streptomyces</taxon>
    </lineage>
</organism>
<dbReference type="PANTHER" id="PTHR46825:SF9">
    <property type="entry name" value="BETA-LACTAMASE-RELATED DOMAIN-CONTAINING PROTEIN"/>
    <property type="match status" value="1"/>
</dbReference>
<accession>A0A2V4N962</accession>
<keyword evidence="4" id="KW-1185">Reference proteome</keyword>
<sequence>MEADRPARLRLPPRLLGLPAHDDLHRPRPRPHQRRSPPLLDRLPRPAAHPAGGHHRRPRPRLTADHQRRSARPPARRPPAGPRPVSIRQPSEPGLSILLRRPGEDAIKLHTGLANLEHVVPISPDTAFNVGSVAKQITAHLALLAAADGHLTLDQPAHTLLPRLQVHDVTIRDLITHHSGLRDAESLLSLAGFRDLDHYTADDLINLAYRQKQRAVPTGQFLYSNTNYLLLAKILETVHATDLATHARTRLFDPLGMTATHFKTDPRQLIPHAASAYRPSPADWQHTAQPATLPGPGSLWTTPTDLDRWLDHLHARWQQSGLEFPDQEAVPYRSAAQDQYLYGAGLYADPRTNFRVAFHYGHEQGFSAAASLGATGLRVICLSNNAALTADHAAVSLRSAAKQPGQQLADLLDHAVHGATAARQVPASDRLRQAGQHVHSDIGLFTCEEVPGSLRLTRAGDSVHLWRRGTSEEIVPTEAFKYSGHGYTITSAGKLDETDGFTLDLTRSPGLRYVRHNR</sequence>
<evidence type="ECO:0000256" key="1">
    <source>
        <dbReference type="SAM" id="MobiDB-lite"/>
    </source>
</evidence>
<gene>
    <name evidence="3" type="ORF">C7C46_28175</name>
</gene>
<dbReference type="SUPFAM" id="SSF56601">
    <property type="entry name" value="beta-lactamase/transpeptidase-like"/>
    <property type="match status" value="1"/>
</dbReference>